<proteinExistence type="predicted"/>
<comment type="caution">
    <text evidence="4">The sequence shown here is derived from an EMBL/GenBank/DDBJ whole genome shotgun (WGS) entry which is preliminary data.</text>
</comment>
<dbReference type="AlphaFoldDB" id="A0A918U2B4"/>
<evidence type="ECO:0000313" key="4">
    <source>
        <dbReference type="EMBL" id="GGX81969.1"/>
    </source>
</evidence>
<feature type="domain" description="Helicase/UvrB N-terminal" evidence="3">
    <location>
        <begin position="4"/>
        <end position="74"/>
    </location>
</feature>
<evidence type="ECO:0000259" key="3">
    <source>
        <dbReference type="Pfam" id="PF04851"/>
    </source>
</evidence>
<reference evidence="4" key="2">
    <citation type="submission" date="2020-09" db="EMBL/GenBank/DDBJ databases">
        <authorList>
            <person name="Sun Q."/>
            <person name="Ohkuma M."/>
        </authorList>
    </citation>
    <scope>NUCLEOTIDE SEQUENCE</scope>
    <source>
        <strain evidence="4">JCM 4956</strain>
    </source>
</reference>
<dbReference type="InterPro" id="IPR027417">
    <property type="entry name" value="P-loop_NTPase"/>
</dbReference>
<evidence type="ECO:0000313" key="5">
    <source>
        <dbReference type="Proteomes" id="UP000645555"/>
    </source>
</evidence>
<evidence type="ECO:0000256" key="1">
    <source>
        <dbReference type="SAM" id="MobiDB-lite"/>
    </source>
</evidence>
<evidence type="ECO:0000259" key="2">
    <source>
        <dbReference type="Pfam" id="PF03457"/>
    </source>
</evidence>
<dbReference type="Proteomes" id="UP000645555">
    <property type="component" value="Unassembled WGS sequence"/>
</dbReference>
<dbReference type="GO" id="GO:0003677">
    <property type="term" value="F:DNA binding"/>
    <property type="evidence" value="ECO:0007669"/>
    <property type="project" value="InterPro"/>
</dbReference>
<keyword evidence="5" id="KW-1185">Reference proteome</keyword>
<name>A0A918U2B4_9ACTN</name>
<dbReference type="GO" id="GO:0016787">
    <property type="term" value="F:hydrolase activity"/>
    <property type="evidence" value="ECO:0007669"/>
    <property type="project" value="InterPro"/>
</dbReference>
<dbReference type="InterPro" id="IPR005114">
    <property type="entry name" value="Helicase_assoc"/>
</dbReference>
<organism evidence="4 5">
    <name type="scientific">Streptomyces fructofermentans</name>
    <dbReference type="NCBI Taxonomy" id="152141"/>
    <lineage>
        <taxon>Bacteria</taxon>
        <taxon>Bacillati</taxon>
        <taxon>Actinomycetota</taxon>
        <taxon>Actinomycetes</taxon>
        <taxon>Kitasatosporales</taxon>
        <taxon>Streptomycetaceae</taxon>
        <taxon>Streptomyces</taxon>
    </lineage>
</organism>
<sequence>MPQMTLLPHQVEAVDRVVRHLQPPADGCFPSEGLRAEVVAATGSDKTLIAVEAARRLSARRVLVVVPGWGLDRMMQAAAAWRSVGREGAMVGASSFHPLDTPGLPCTGDPGELVSLVEDLEVVTVFEPYEPGRLGAMPQAHELGLAVWDLIVVDEVHLPPRVVGAAWAGPWAVVNDQERIPAVRRLYMTTAETPGSEGDRSGLESEGESGQQSGRQGQADPWAAHLAAARRFHAREGHLRVPRDHVEEAADESGEDGLSVRLGEWLDHIERRADELTAEGRMELSELGMRWYRMEREELIAVLQSNGSERARAAAEHLRAGAKFEVWSGRRASARHLFDVWASREQFILEDGRFKPGLAEAVRALHAAGGDPICLGAIYPAERSQNCSVFLAGDLTRCIACM</sequence>
<dbReference type="EMBL" id="BMWD01000023">
    <property type="protein sequence ID" value="GGX81969.1"/>
    <property type="molecule type" value="Genomic_DNA"/>
</dbReference>
<dbReference type="RefSeq" id="WP_229916624.1">
    <property type="nucleotide sequence ID" value="NZ_BMWD01000023.1"/>
</dbReference>
<gene>
    <name evidence="4" type="ORF">GCM10010515_57030</name>
</gene>
<dbReference type="Gene3D" id="3.40.50.300">
    <property type="entry name" value="P-loop containing nucleotide triphosphate hydrolases"/>
    <property type="match status" value="1"/>
</dbReference>
<feature type="compositionally biased region" description="Low complexity" evidence="1">
    <location>
        <begin position="208"/>
        <end position="221"/>
    </location>
</feature>
<dbReference type="SUPFAM" id="SSF52540">
    <property type="entry name" value="P-loop containing nucleoside triphosphate hydrolases"/>
    <property type="match status" value="1"/>
</dbReference>
<accession>A0A918U2B4</accession>
<feature type="region of interest" description="Disordered" evidence="1">
    <location>
        <begin position="191"/>
        <end position="221"/>
    </location>
</feature>
<feature type="domain" description="Helicase-associated" evidence="2">
    <location>
        <begin position="219"/>
        <end position="289"/>
    </location>
</feature>
<protein>
    <submittedName>
        <fullName evidence="4">Uncharacterized protein</fullName>
    </submittedName>
</protein>
<reference evidence="4" key="1">
    <citation type="journal article" date="2014" name="Int. J. Syst. Evol. Microbiol.">
        <title>Complete genome sequence of Corynebacterium casei LMG S-19264T (=DSM 44701T), isolated from a smear-ripened cheese.</title>
        <authorList>
            <consortium name="US DOE Joint Genome Institute (JGI-PGF)"/>
            <person name="Walter F."/>
            <person name="Albersmeier A."/>
            <person name="Kalinowski J."/>
            <person name="Ruckert C."/>
        </authorList>
    </citation>
    <scope>NUCLEOTIDE SEQUENCE</scope>
    <source>
        <strain evidence="4">JCM 4956</strain>
    </source>
</reference>
<dbReference type="InterPro" id="IPR006935">
    <property type="entry name" value="Helicase/UvrB_N"/>
</dbReference>
<dbReference type="GO" id="GO:0005524">
    <property type="term" value="F:ATP binding"/>
    <property type="evidence" value="ECO:0007669"/>
    <property type="project" value="InterPro"/>
</dbReference>
<dbReference type="Pfam" id="PF04851">
    <property type="entry name" value="ResIII"/>
    <property type="match status" value="1"/>
</dbReference>
<dbReference type="Pfam" id="PF03457">
    <property type="entry name" value="HA"/>
    <property type="match status" value="1"/>
</dbReference>